<keyword evidence="3" id="KW-1185">Reference proteome</keyword>
<dbReference type="AlphaFoldDB" id="A0A8X8BW29"/>
<evidence type="ECO:0000313" key="3">
    <source>
        <dbReference type="Proteomes" id="UP000886885"/>
    </source>
</evidence>
<reference evidence="2" key="1">
    <citation type="journal article" date="2020" name="bioRxiv">
        <title>Hybrid origin of Populus tomentosa Carr. identified through genome sequencing and phylogenomic analysis.</title>
        <authorList>
            <person name="An X."/>
            <person name="Gao K."/>
            <person name="Chen Z."/>
            <person name="Li J."/>
            <person name="Yang X."/>
            <person name="Yang X."/>
            <person name="Zhou J."/>
            <person name="Guo T."/>
            <person name="Zhao T."/>
            <person name="Huang S."/>
            <person name="Miao D."/>
            <person name="Khan W.U."/>
            <person name="Rao P."/>
            <person name="Ye M."/>
            <person name="Lei B."/>
            <person name="Liao W."/>
            <person name="Wang J."/>
            <person name="Ji L."/>
            <person name="Li Y."/>
            <person name="Guo B."/>
            <person name="Mustafa N.S."/>
            <person name="Li S."/>
            <person name="Yun Q."/>
            <person name="Keller S.R."/>
            <person name="Mao J."/>
            <person name="Zhang R."/>
            <person name="Strauss S.H."/>
        </authorList>
    </citation>
    <scope>NUCLEOTIDE SEQUENCE</scope>
    <source>
        <strain evidence="2">GM15</strain>
        <tissue evidence="2">Leaf</tissue>
    </source>
</reference>
<comment type="caution">
    <text evidence="2">The sequence shown here is derived from an EMBL/GenBank/DDBJ whole genome shotgun (WGS) entry which is preliminary data.</text>
</comment>
<proteinExistence type="predicted"/>
<dbReference type="OrthoDB" id="859268at2759"/>
<evidence type="ECO:0000313" key="2">
    <source>
        <dbReference type="EMBL" id="KAG6737031.1"/>
    </source>
</evidence>
<dbReference type="EMBL" id="JAAWWB010000268">
    <property type="protein sequence ID" value="KAG6737031.1"/>
    <property type="molecule type" value="Genomic_DNA"/>
</dbReference>
<name>A0A8X8BW29_POPTO</name>
<sequence>MAKSKRKLAAAVKRPQVLLHAPVPSHTNQSGSLVLGIKSALGKLDGSISHIPRADLPPFPAVNQPSNTGTSIAKETDGSSVDHSNASLDGFLEDDRSEDKNLKKNNLISLVLRKNMQCLPHHLLSSGHSRTTIFSYSGHSIGACSKGKEEARIVKKAGSVSVATKKNVKGKGSVFTRLSPVDTLVEAPSAATPSVEISHIVPSPVDAPKLDAPTVPSESCVAQDAQPCSQATTAGSEEWQIIHKRRHNSGNK</sequence>
<feature type="region of interest" description="Disordered" evidence="1">
    <location>
        <begin position="55"/>
        <end position="92"/>
    </location>
</feature>
<evidence type="ECO:0000256" key="1">
    <source>
        <dbReference type="SAM" id="MobiDB-lite"/>
    </source>
</evidence>
<dbReference type="Proteomes" id="UP000886885">
    <property type="component" value="Unassembled WGS sequence"/>
</dbReference>
<feature type="region of interest" description="Disordered" evidence="1">
    <location>
        <begin position="228"/>
        <end position="252"/>
    </location>
</feature>
<gene>
    <name evidence="2" type="ORF">POTOM_060011</name>
</gene>
<organism evidence="2 3">
    <name type="scientific">Populus tomentosa</name>
    <name type="common">Chinese white poplar</name>
    <dbReference type="NCBI Taxonomy" id="118781"/>
    <lineage>
        <taxon>Eukaryota</taxon>
        <taxon>Viridiplantae</taxon>
        <taxon>Streptophyta</taxon>
        <taxon>Embryophyta</taxon>
        <taxon>Tracheophyta</taxon>
        <taxon>Spermatophyta</taxon>
        <taxon>Magnoliopsida</taxon>
        <taxon>eudicotyledons</taxon>
        <taxon>Gunneridae</taxon>
        <taxon>Pentapetalae</taxon>
        <taxon>rosids</taxon>
        <taxon>fabids</taxon>
        <taxon>Malpighiales</taxon>
        <taxon>Salicaceae</taxon>
        <taxon>Saliceae</taxon>
        <taxon>Populus</taxon>
    </lineage>
</organism>
<protein>
    <submittedName>
        <fullName evidence="2">Uncharacterized protein</fullName>
    </submittedName>
</protein>
<accession>A0A8X8BW29</accession>
<feature type="compositionally biased region" description="Polar residues" evidence="1">
    <location>
        <begin position="63"/>
        <end position="87"/>
    </location>
</feature>
<feature type="compositionally biased region" description="Basic residues" evidence="1">
    <location>
        <begin position="242"/>
        <end position="252"/>
    </location>
</feature>